<sequence length="152" mass="17454">FSGYHYWLFSVESLLFFFFFFLKQGLTLSLRLKCSGVIISHRSLNLQGSGNPSTSAPRVAETTGTCHHTQLIFKFFHRNEVSLCCPSWCQTSGLKRSSRLSLTKCWDYRHAPPHLANFCIYLFLRWSFALVTQARVQWGDLSSLLPPPPSFK</sequence>
<dbReference type="AlphaFoldDB" id="A0A8I3WFG1"/>
<keyword evidence="3" id="KW-1185">Reference proteome</keyword>
<protein>
    <submittedName>
        <fullName evidence="2">Uncharacterized protein</fullName>
    </submittedName>
</protein>
<name>A0A8I3WFG1_CALJA</name>
<evidence type="ECO:0000256" key="1">
    <source>
        <dbReference type="SAM" id="Phobius"/>
    </source>
</evidence>
<proteinExistence type="predicted"/>
<evidence type="ECO:0000313" key="3">
    <source>
        <dbReference type="Proteomes" id="UP000008225"/>
    </source>
</evidence>
<dbReference type="PANTHER" id="PTHR12138">
    <property type="entry name" value="PRIMATE-EXPANDED PROTEIN FAMILY"/>
    <property type="match status" value="1"/>
</dbReference>
<dbReference type="Proteomes" id="UP000008225">
    <property type="component" value="Chromosome 4"/>
</dbReference>
<dbReference type="GeneTree" id="ENSGT00940000167695"/>
<keyword evidence="1" id="KW-0472">Membrane</keyword>
<organism evidence="2 3">
    <name type="scientific">Callithrix jacchus</name>
    <name type="common">White-tufted-ear marmoset</name>
    <name type="synonym">Simia Jacchus</name>
    <dbReference type="NCBI Taxonomy" id="9483"/>
    <lineage>
        <taxon>Eukaryota</taxon>
        <taxon>Metazoa</taxon>
        <taxon>Chordata</taxon>
        <taxon>Craniata</taxon>
        <taxon>Vertebrata</taxon>
        <taxon>Euteleostomi</taxon>
        <taxon>Mammalia</taxon>
        <taxon>Eutheria</taxon>
        <taxon>Euarchontoglires</taxon>
        <taxon>Primates</taxon>
        <taxon>Haplorrhini</taxon>
        <taxon>Platyrrhini</taxon>
        <taxon>Cebidae</taxon>
        <taxon>Callitrichinae</taxon>
        <taxon>Callithrix</taxon>
        <taxon>Callithrix</taxon>
    </lineage>
</organism>
<keyword evidence="1" id="KW-1133">Transmembrane helix</keyword>
<keyword evidence="1" id="KW-0812">Transmembrane</keyword>
<dbReference type="Ensembl" id="ENSCJAT00000142599.1">
    <property type="protein sequence ID" value="ENSCJAP00000084105.1"/>
    <property type="gene ID" value="ENSCJAG00000075189.1"/>
</dbReference>
<reference evidence="2" key="3">
    <citation type="submission" date="2025-09" db="UniProtKB">
        <authorList>
            <consortium name="Ensembl"/>
        </authorList>
    </citation>
    <scope>IDENTIFICATION</scope>
</reference>
<dbReference type="OMA" id="DWYFARE"/>
<reference evidence="2" key="2">
    <citation type="submission" date="2025-08" db="UniProtKB">
        <authorList>
            <consortium name="Ensembl"/>
        </authorList>
    </citation>
    <scope>IDENTIFICATION</scope>
</reference>
<reference evidence="2 3" key="1">
    <citation type="submission" date="2009-03" db="EMBL/GenBank/DDBJ databases">
        <authorList>
            <person name="Warren W."/>
            <person name="Ye L."/>
            <person name="Minx P."/>
            <person name="Worley K."/>
            <person name="Gibbs R."/>
            <person name="Wilson R.K."/>
        </authorList>
    </citation>
    <scope>NUCLEOTIDE SEQUENCE [LARGE SCALE GENOMIC DNA]</scope>
</reference>
<accession>A0A8I3WFG1</accession>
<evidence type="ECO:0000313" key="2">
    <source>
        <dbReference type="Ensembl" id="ENSCJAP00000084105.1"/>
    </source>
</evidence>
<feature type="transmembrane region" description="Helical" evidence="1">
    <location>
        <begin position="6"/>
        <end position="22"/>
    </location>
</feature>
<dbReference type="PANTHER" id="PTHR12138:SF162">
    <property type="entry name" value="CHROMOSOME UNDETERMINED SCAFFOLD_275, WHOLE GENOME SHOTGUN SEQUENCE"/>
    <property type="match status" value="1"/>
</dbReference>